<organism evidence="2 3">
    <name type="scientific">Bordetella genomosp. 1</name>
    <dbReference type="NCBI Taxonomy" id="1395607"/>
    <lineage>
        <taxon>Bacteria</taxon>
        <taxon>Pseudomonadati</taxon>
        <taxon>Pseudomonadota</taxon>
        <taxon>Betaproteobacteria</taxon>
        <taxon>Burkholderiales</taxon>
        <taxon>Alcaligenaceae</taxon>
        <taxon>Bordetella</taxon>
    </lineage>
</organism>
<dbReference type="InterPro" id="IPR042100">
    <property type="entry name" value="Bug_dom1"/>
</dbReference>
<dbReference type="PIRSF" id="PIRSF017082">
    <property type="entry name" value="YflP"/>
    <property type="match status" value="1"/>
</dbReference>
<protein>
    <recommendedName>
        <fullName evidence="4">ABC transporter substrate-binding protein</fullName>
    </recommendedName>
</protein>
<proteinExistence type="inferred from homology"/>
<dbReference type="Proteomes" id="UP000217005">
    <property type="component" value="Unassembled WGS sequence"/>
</dbReference>
<comment type="caution">
    <text evidence="2">The sequence shown here is derived from an EMBL/GenBank/DDBJ whole genome shotgun (WGS) entry which is preliminary data.</text>
</comment>
<accession>A0A261S7E9</accession>
<dbReference type="EMBL" id="NEVL01000004">
    <property type="protein sequence ID" value="OZI33314.1"/>
    <property type="molecule type" value="Genomic_DNA"/>
</dbReference>
<dbReference type="PANTHER" id="PTHR42928:SF5">
    <property type="entry name" value="BLR1237 PROTEIN"/>
    <property type="match status" value="1"/>
</dbReference>
<evidence type="ECO:0000256" key="1">
    <source>
        <dbReference type="ARBA" id="ARBA00006987"/>
    </source>
</evidence>
<dbReference type="SUPFAM" id="SSF53850">
    <property type="entry name" value="Periplasmic binding protein-like II"/>
    <property type="match status" value="1"/>
</dbReference>
<dbReference type="Gene3D" id="3.40.190.10">
    <property type="entry name" value="Periplasmic binding protein-like II"/>
    <property type="match status" value="1"/>
</dbReference>
<evidence type="ECO:0000313" key="2">
    <source>
        <dbReference type="EMBL" id="OZI33314.1"/>
    </source>
</evidence>
<evidence type="ECO:0000313" key="3">
    <source>
        <dbReference type="Proteomes" id="UP000217005"/>
    </source>
</evidence>
<dbReference type="PANTHER" id="PTHR42928">
    <property type="entry name" value="TRICARBOXYLATE-BINDING PROTEIN"/>
    <property type="match status" value="1"/>
</dbReference>
<dbReference type="Pfam" id="PF03401">
    <property type="entry name" value="TctC"/>
    <property type="match status" value="1"/>
</dbReference>
<sequence>MAMCVMGAKFSNALASTWPAPESVIRLVVPFSPGGTTDILGRMMADGLRKELGVSVIVENLAGANGNLGATNVLRAKADGLTLMLGTPGPMIVNKYVYSNLNYDPLTAFSHVALVAALPNVLMVRKELPVNSVADLVALAGKKDLSFGSPGVGSSGHVSSELFNLQSKIKAAHIPYKGSSPMLVDLAGGNIDYSIDQISSALKLVQAGQIRALAVTSKERSPELPDVPTLQEAGLSDYEVSVWFCIAAPAKTPPETVLKLNAAINKVLQDPAVIQRIAGFGARPLGGHPEDLTRQVQVEQQNIIAVAKVVNFSN</sequence>
<dbReference type="Gene3D" id="3.40.190.150">
    <property type="entry name" value="Bordetella uptake gene, domain 1"/>
    <property type="match status" value="1"/>
</dbReference>
<comment type="similarity">
    <text evidence="1">Belongs to the UPF0065 (bug) family.</text>
</comment>
<dbReference type="InterPro" id="IPR005064">
    <property type="entry name" value="BUG"/>
</dbReference>
<evidence type="ECO:0008006" key="4">
    <source>
        <dbReference type="Google" id="ProtNLM"/>
    </source>
</evidence>
<dbReference type="CDD" id="cd07012">
    <property type="entry name" value="PBP2_Bug_TTT"/>
    <property type="match status" value="1"/>
</dbReference>
<dbReference type="OrthoDB" id="8968467at2"/>
<reference evidence="2 3" key="1">
    <citation type="submission" date="2017-05" db="EMBL/GenBank/DDBJ databases">
        <title>Complete and WGS of Bordetella genogroups.</title>
        <authorList>
            <person name="Spilker T."/>
            <person name="LiPuma J."/>
        </authorList>
    </citation>
    <scope>NUCLEOTIDE SEQUENCE [LARGE SCALE GENOMIC DNA]</scope>
    <source>
        <strain evidence="2 3">AU17610</strain>
    </source>
</reference>
<gene>
    <name evidence="2" type="ORF">CEG14_20300</name>
</gene>
<dbReference type="AlphaFoldDB" id="A0A261S7E9"/>
<name>A0A261S7E9_9BORD</name>